<feature type="compositionally biased region" description="Basic and acidic residues" evidence="1">
    <location>
        <begin position="153"/>
        <end position="162"/>
    </location>
</feature>
<reference evidence="2 3" key="1">
    <citation type="submission" date="2019-08" db="EMBL/GenBank/DDBJ databases">
        <title>Deep-cultivation of Planctomycetes and their phenomic and genomic characterization uncovers novel biology.</title>
        <authorList>
            <person name="Wiegand S."/>
            <person name="Jogler M."/>
            <person name="Boedeker C."/>
            <person name="Pinto D."/>
            <person name="Vollmers J."/>
            <person name="Rivas-Marin E."/>
            <person name="Kohn T."/>
            <person name="Peeters S.H."/>
            <person name="Heuer A."/>
            <person name="Rast P."/>
            <person name="Oberbeckmann S."/>
            <person name="Bunk B."/>
            <person name="Jeske O."/>
            <person name="Meyerdierks A."/>
            <person name="Storesund J.E."/>
            <person name="Kallscheuer N."/>
            <person name="Luecker S."/>
            <person name="Lage O.M."/>
            <person name="Pohl T."/>
            <person name="Merkel B.J."/>
            <person name="Hornburger P."/>
            <person name="Mueller R.-W."/>
            <person name="Bruemmer F."/>
            <person name="Labrenz M."/>
            <person name="Spormann A.M."/>
            <person name="Op Den Camp H."/>
            <person name="Overmann J."/>
            <person name="Amann R."/>
            <person name="Jetten M.S.M."/>
            <person name="Mascher T."/>
            <person name="Medema M.H."/>
            <person name="Devos D.P."/>
            <person name="Kaster A.-K."/>
            <person name="Ovreas L."/>
            <person name="Rohde M."/>
            <person name="Galperin M.Y."/>
            <person name="Jogler C."/>
        </authorList>
    </citation>
    <scope>NUCLEOTIDE SEQUENCE [LARGE SCALE GENOMIC DNA]</scope>
    <source>
        <strain evidence="2 3">LF1</strain>
    </source>
</reference>
<accession>A0A5B1C9Z2</accession>
<dbReference type="AlphaFoldDB" id="A0A5B1C9Z2"/>
<dbReference type="OrthoDB" id="285761at2"/>
<sequence length="162" mass="19362">MQWPPLPDYGIIARWPRDGDDFIHPDDHPIATQCFPSERVLRRDSFDGTYYHYSYGKFRFRLKPVMWLKVDYEGIDIGDQVETIGLGLERELFVATVWGIHYVRRKGRMVYRLRRGEQIAPRLYTRDQLKVLTDKETVKEANFEYPSPQWKGDQTDREAFEE</sequence>
<evidence type="ECO:0000313" key="2">
    <source>
        <dbReference type="EMBL" id="KAA1257947.1"/>
    </source>
</evidence>
<comment type="caution">
    <text evidence="2">The sequence shown here is derived from an EMBL/GenBank/DDBJ whole genome shotgun (WGS) entry which is preliminary data.</text>
</comment>
<name>A0A5B1C9Z2_9BACT</name>
<dbReference type="EMBL" id="VRLW01000001">
    <property type="protein sequence ID" value="KAA1257947.1"/>
    <property type="molecule type" value="Genomic_DNA"/>
</dbReference>
<dbReference type="Proteomes" id="UP000322699">
    <property type="component" value="Unassembled WGS sequence"/>
</dbReference>
<dbReference type="RefSeq" id="WP_068260134.1">
    <property type="nucleotide sequence ID" value="NZ_LWSK01000014.1"/>
</dbReference>
<feature type="region of interest" description="Disordered" evidence="1">
    <location>
        <begin position="143"/>
        <end position="162"/>
    </location>
</feature>
<evidence type="ECO:0000313" key="3">
    <source>
        <dbReference type="Proteomes" id="UP000322699"/>
    </source>
</evidence>
<protein>
    <submittedName>
        <fullName evidence="2">Uncharacterized protein</fullName>
    </submittedName>
</protein>
<keyword evidence="3" id="KW-1185">Reference proteome</keyword>
<proteinExistence type="predicted"/>
<evidence type="ECO:0000256" key="1">
    <source>
        <dbReference type="SAM" id="MobiDB-lite"/>
    </source>
</evidence>
<organism evidence="2 3">
    <name type="scientific">Rubripirellula obstinata</name>
    <dbReference type="NCBI Taxonomy" id="406547"/>
    <lineage>
        <taxon>Bacteria</taxon>
        <taxon>Pseudomonadati</taxon>
        <taxon>Planctomycetota</taxon>
        <taxon>Planctomycetia</taxon>
        <taxon>Pirellulales</taxon>
        <taxon>Pirellulaceae</taxon>
        <taxon>Rubripirellula</taxon>
    </lineage>
</organism>
<gene>
    <name evidence="2" type="ORF">LF1_04380</name>
</gene>